<dbReference type="Proteomes" id="UP001476282">
    <property type="component" value="Unassembled WGS sequence"/>
</dbReference>
<keyword evidence="3" id="KW-1185">Reference proteome</keyword>
<keyword evidence="1" id="KW-0812">Transmembrane</keyword>
<comment type="caution">
    <text evidence="2">The sequence shown here is derived from an EMBL/GenBank/DDBJ whole genome shotgun (WGS) entry which is preliminary data.</text>
</comment>
<proteinExistence type="predicted"/>
<evidence type="ECO:0000313" key="3">
    <source>
        <dbReference type="Proteomes" id="UP001476282"/>
    </source>
</evidence>
<evidence type="ECO:0000256" key="1">
    <source>
        <dbReference type="SAM" id="Phobius"/>
    </source>
</evidence>
<name>A0ABP9UGN1_9BACT</name>
<feature type="transmembrane region" description="Helical" evidence="1">
    <location>
        <begin position="77"/>
        <end position="99"/>
    </location>
</feature>
<dbReference type="EMBL" id="BAABRI010000001">
    <property type="protein sequence ID" value="GAA5480823.1"/>
    <property type="molecule type" value="Genomic_DNA"/>
</dbReference>
<gene>
    <name evidence="2" type="ORF">Hsar01_00027</name>
</gene>
<organism evidence="2 3">
    <name type="scientific">Haloferula sargassicola</name>
    <dbReference type="NCBI Taxonomy" id="490096"/>
    <lineage>
        <taxon>Bacteria</taxon>
        <taxon>Pseudomonadati</taxon>
        <taxon>Verrucomicrobiota</taxon>
        <taxon>Verrucomicrobiia</taxon>
        <taxon>Verrucomicrobiales</taxon>
        <taxon>Verrucomicrobiaceae</taxon>
        <taxon>Haloferula</taxon>
    </lineage>
</organism>
<dbReference type="RefSeq" id="WP_353564982.1">
    <property type="nucleotide sequence ID" value="NZ_BAABRI010000001.1"/>
</dbReference>
<reference evidence="2 3" key="1">
    <citation type="submission" date="2024-02" db="EMBL/GenBank/DDBJ databases">
        <title>Haloferula sargassicola NBRC 104335.</title>
        <authorList>
            <person name="Ichikawa N."/>
            <person name="Katano-Makiyama Y."/>
            <person name="Hidaka K."/>
        </authorList>
    </citation>
    <scope>NUCLEOTIDE SEQUENCE [LARGE SCALE GENOMIC DNA]</scope>
    <source>
        <strain evidence="2 3">NBRC 104335</strain>
    </source>
</reference>
<keyword evidence="1" id="KW-0472">Membrane</keyword>
<accession>A0ABP9UGN1</accession>
<protein>
    <recommendedName>
        <fullName evidence="4">DUF1449 family protein</fullName>
    </recommendedName>
</protein>
<feature type="transmembrane region" description="Helical" evidence="1">
    <location>
        <begin position="111"/>
        <end position="130"/>
    </location>
</feature>
<keyword evidence="1" id="KW-1133">Transmembrane helix</keyword>
<sequence>MIEEIWNLAISPGVLPLSILLIPMALFWVTCLIGSFDFDFIGFDGGEGGFDSGDGGDLVGGSMRWLFRFFHGDEVPVAALLSFLLVYLWGGAMLGHYFFPPGNDGVEAAKLDAWALLPALVLTKLTALALRPMFISLRGLEGEAKPVLGRAGRVRSRVCDASAGQVEVEDPESPLLINARLAPGAEPLSRGTRVMVESRDPDRDVYLVKVHPENS</sequence>
<feature type="transmembrane region" description="Helical" evidence="1">
    <location>
        <begin position="14"/>
        <end position="33"/>
    </location>
</feature>
<evidence type="ECO:0008006" key="4">
    <source>
        <dbReference type="Google" id="ProtNLM"/>
    </source>
</evidence>
<evidence type="ECO:0000313" key="2">
    <source>
        <dbReference type="EMBL" id="GAA5480823.1"/>
    </source>
</evidence>